<evidence type="ECO:0000256" key="1">
    <source>
        <dbReference type="ARBA" id="ARBA00022786"/>
    </source>
</evidence>
<dbReference type="InterPro" id="IPR011989">
    <property type="entry name" value="ARM-like"/>
</dbReference>
<evidence type="ECO:0000313" key="2">
    <source>
        <dbReference type="EMBL" id="KAF6152875.1"/>
    </source>
</evidence>
<dbReference type="OrthoDB" id="7537227at2759"/>
<evidence type="ECO:0000313" key="3">
    <source>
        <dbReference type="Proteomes" id="UP000541444"/>
    </source>
</evidence>
<dbReference type="EMBL" id="JACGCM010001601">
    <property type="protein sequence ID" value="KAF6152875.1"/>
    <property type="molecule type" value="Genomic_DNA"/>
</dbReference>
<proteinExistence type="predicted"/>
<dbReference type="PANTHER" id="PTHR23315:SF266">
    <property type="entry name" value="U-BOX DOMAIN-CONTAINING PROTEIN 17"/>
    <property type="match status" value="1"/>
</dbReference>
<sequence length="148" mass="15933">MESTDITSEFVAMATSSKAAIEANKATTEILVQQLSNGTQGAKTVVARELRLLAKNGKENRACITEAGAIRLLRDLPSSQNPLAQENSLNYGGSRVLGLVIEVLRFRITTEARENVATTLFSLSAIHEYNKRISAEDGAVEALAKLLS</sequence>
<dbReference type="AlphaFoldDB" id="A0A7J7MDC1"/>
<protein>
    <submittedName>
        <fullName evidence="2">Uncharacterized protein</fullName>
    </submittedName>
</protein>
<gene>
    <name evidence="2" type="ORF">GIB67_011346</name>
</gene>
<dbReference type="Proteomes" id="UP000541444">
    <property type="component" value="Unassembled WGS sequence"/>
</dbReference>
<dbReference type="InterPro" id="IPR016024">
    <property type="entry name" value="ARM-type_fold"/>
</dbReference>
<organism evidence="2 3">
    <name type="scientific">Kingdonia uniflora</name>
    <dbReference type="NCBI Taxonomy" id="39325"/>
    <lineage>
        <taxon>Eukaryota</taxon>
        <taxon>Viridiplantae</taxon>
        <taxon>Streptophyta</taxon>
        <taxon>Embryophyta</taxon>
        <taxon>Tracheophyta</taxon>
        <taxon>Spermatophyta</taxon>
        <taxon>Magnoliopsida</taxon>
        <taxon>Ranunculales</taxon>
        <taxon>Circaeasteraceae</taxon>
        <taxon>Kingdonia</taxon>
    </lineage>
</organism>
<keyword evidence="1" id="KW-0833">Ubl conjugation pathway</keyword>
<dbReference type="SUPFAM" id="SSF48371">
    <property type="entry name" value="ARM repeat"/>
    <property type="match status" value="1"/>
</dbReference>
<reference evidence="2 3" key="1">
    <citation type="journal article" date="2020" name="IScience">
        <title>Genome Sequencing of the Endangered Kingdonia uniflora (Circaeasteraceae, Ranunculales) Reveals Potential Mechanisms of Evolutionary Specialization.</title>
        <authorList>
            <person name="Sun Y."/>
            <person name="Deng T."/>
            <person name="Zhang A."/>
            <person name="Moore M.J."/>
            <person name="Landis J.B."/>
            <person name="Lin N."/>
            <person name="Zhang H."/>
            <person name="Zhang X."/>
            <person name="Huang J."/>
            <person name="Zhang X."/>
            <person name="Sun H."/>
            <person name="Wang H."/>
        </authorList>
    </citation>
    <scope>NUCLEOTIDE SEQUENCE [LARGE SCALE GENOMIC DNA]</scope>
    <source>
        <strain evidence="2">TB1705</strain>
        <tissue evidence="2">Leaf</tissue>
    </source>
</reference>
<accession>A0A7J7MDC1</accession>
<comment type="caution">
    <text evidence="2">The sequence shown here is derived from an EMBL/GenBank/DDBJ whole genome shotgun (WGS) entry which is preliminary data.</text>
</comment>
<keyword evidence="3" id="KW-1185">Reference proteome</keyword>
<dbReference type="Gene3D" id="1.25.10.10">
    <property type="entry name" value="Leucine-rich Repeat Variant"/>
    <property type="match status" value="1"/>
</dbReference>
<name>A0A7J7MDC1_9MAGN</name>
<dbReference type="PANTHER" id="PTHR23315">
    <property type="entry name" value="U BOX DOMAIN-CONTAINING"/>
    <property type="match status" value="1"/>
</dbReference>